<dbReference type="CDD" id="cd05390">
    <property type="entry name" value="HypB"/>
    <property type="match status" value="1"/>
</dbReference>
<evidence type="ECO:0000256" key="1">
    <source>
        <dbReference type="ARBA" id="ARBA00006211"/>
    </source>
</evidence>
<dbReference type="STRING" id="179408.Osc7112_1444"/>
<dbReference type="NCBIfam" id="TIGR00073">
    <property type="entry name" value="hypB"/>
    <property type="match status" value="1"/>
</dbReference>
<dbReference type="GO" id="GO:0003924">
    <property type="term" value="F:GTPase activity"/>
    <property type="evidence" value="ECO:0007669"/>
    <property type="project" value="InterPro"/>
</dbReference>
<dbReference type="Proteomes" id="UP000010478">
    <property type="component" value="Chromosome"/>
</dbReference>
<feature type="compositionally biased region" description="Basic and acidic residues" evidence="8">
    <location>
        <begin position="22"/>
        <end position="44"/>
    </location>
</feature>
<dbReference type="GO" id="GO:0008270">
    <property type="term" value="F:zinc ion binding"/>
    <property type="evidence" value="ECO:0007669"/>
    <property type="project" value="TreeGrafter"/>
</dbReference>
<dbReference type="KEGG" id="oni:Osc7112_1444"/>
<proteinExistence type="inferred from homology"/>
<comment type="similarity">
    <text evidence="1">Belongs to the SIMIBI class G3E GTPase family. HypB/HupM subfamily.</text>
</comment>
<evidence type="ECO:0000256" key="3">
    <source>
        <dbReference type="ARBA" id="ARBA00022723"/>
    </source>
</evidence>
<dbReference type="HOGENOM" id="CLU_056148_0_0_3"/>
<dbReference type="AlphaFoldDB" id="K9VCS9"/>
<dbReference type="InterPro" id="IPR004392">
    <property type="entry name" value="Hyd_mat_HypB"/>
</dbReference>
<evidence type="ECO:0000256" key="4">
    <source>
        <dbReference type="ARBA" id="ARBA00022741"/>
    </source>
</evidence>
<dbReference type="SUPFAM" id="SSF52540">
    <property type="entry name" value="P-loop containing nucleoside triphosphate hydrolases"/>
    <property type="match status" value="1"/>
</dbReference>
<reference evidence="10 11" key="1">
    <citation type="submission" date="2012-05" db="EMBL/GenBank/DDBJ databases">
        <title>Finished chromosome of genome of Oscillatoria sp. PCC 7112.</title>
        <authorList>
            <consortium name="US DOE Joint Genome Institute"/>
            <person name="Gugger M."/>
            <person name="Coursin T."/>
            <person name="Rippka R."/>
            <person name="Tandeau De Marsac N."/>
            <person name="Huntemann M."/>
            <person name="Wei C.-L."/>
            <person name="Han J."/>
            <person name="Detter J.C."/>
            <person name="Han C."/>
            <person name="Tapia R."/>
            <person name="Davenport K."/>
            <person name="Daligault H."/>
            <person name="Erkkila T."/>
            <person name="Gu W."/>
            <person name="Munk A.C.C."/>
            <person name="Teshima H."/>
            <person name="Xu Y."/>
            <person name="Chain P."/>
            <person name="Chen A."/>
            <person name="Krypides N."/>
            <person name="Mavromatis K."/>
            <person name="Markowitz V."/>
            <person name="Szeto E."/>
            <person name="Ivanova N."/>
            <person name="Mikhailova N."/>
            <person name="Ovchinnikova G."/>
            <person name="Pagani I."/>
            <person name="Pati A."/>
            <person name="Goodwin L."/>
            <person name="Peters L."/>
            <person name="Pitluck S."/>
            <person name="Woyke T."/>
            <person name="Kerfeld C."/>
        </authorList>
    </citation>
    <scope>NUCLEOTIDE SEQUENCE [LARGE SCALE GENOMIC DNA]</scope>
    <source>
        <strain evidence="10 11">PCC 7112</strain>
    </source>
</reference>
<evidence type="ECO:0000313" key="10">
    <source>
        <dbReference type="EMBL" id="AFZ05968.1"/>
    </source>
</evidence>
<dbReference type="EMBL" id="CP003614">
    <property type="protein sequence ID" value="AFZ05968.1"/>
    <property type="molecule type" value="Genomic_DNA"/>
</dbReference>
<accession>K9VCS9</accession>
<dbReference type="PATRIC" id="fig|179408.3.peg.1747"/>
<evidence type="ECO:0000256" key="6">
    <source>
        <dbReference type="ARBA" id="ARBA00022833"/>
    </source>
</evidence>
<evidence type="ECO:0000256" key="8">
    <source>
        <dbReference type="SAM" id="MobiDB-lite"/>
    </source>
</evidence>
<dbReference type="Gene3D" id="3.40.50.300">
    <property type="entry name" value="P-loop containing nucleotide triphosphate hydrolases"/>
    <property type="match status" value="1"/>
</dbReference>
<keyword evidence="4" id="KW-0547">Nucleotide-binding</keyword>
<dbReference type="PANTHER" id="PTHR30134:SF2">
    <property type="entry name" value="HYDROGENASE MATURATION FACTOR HYPB"/>
    <property type="match status" value="1"/>
</dbReference>
<dbReference type="RefSeq" id="WP_015175289.1">
    <property type="nucleotide sequence ID" value="NC_019729.1"/>
</dbReference>
<protein>
    <submittedName>
        <fullName evidence="10">Hydrogenase nickel incorporation protein HypB</fullName>
    </submittedName>
</protein>
<keyword evidence="5" id="KW-0378">Hydrolase</keyword>
<dbReference type="OrthoDB" id="9802035at2"/>
<dbReference type="GO" id="GO:0005525">
    <property type="term" value="F:GTP binding"/>
    <property type="evidence" value="ECO:0007669"/>
    <property type="project" value="UniProtKB-KW"/>
</dbReference>
<dbReference type="InterPro" id="IPR027417">
    <property type="entry name" value="P-loop_NTPase"/>
</dbReference>
<keyword evidence="6" id="KW-0862">Zinc</keyword>
<name>K9VCS9_9CYAN</name>
<sequence>MCQDCGCNQVGAVAIDGVTHHEHSHLHEYSHSHDRQHEHQHSHQDFTGNGTGNHHDLHERSHISHTLAIHESLLSKNDRLAERNRGYFQAKGVLALNILSSPGSGKTALIERMVQDLNSRVLTSLQHPLRIGVIVGDLETDNDAQRLRRAGAPAVQITTGNACHLEADMVSRAMQKLDLDALDVLIIENVGNLVCPASYDLGEAMRVVLLSVTEGEDKPLKYPTMFKTANVVLINKIDIAEAVGFDREQAIANIRRVAPQATLLEVSARTGQGMEAWYSYLGTAIQ</sequence>
<dbReference type="eggNOG" id="COG0378">
    <property type="taxonomic scope" value="Bacteria"/>
</dbReference>
<evidence type="ECO:0000256" key="5">
    <source>
        <dbReference type="ARBA" id="ARBA00022801"/>
    </source>
</evidence>
<dbReference type="InterPro" id="IPR003495">
    <property type="entry name" value="CobW/HypB/UreG_nucleotide-bd"/>
</dbReference>
<evidence type="ECO:0000256" key="7">
    <source>
        <dbReference type="ARBA" id="ARBA00023134"/>
    </source>
</evidence>
<keyword evidence="11" id="KW-1185">Reference proteome</keyword>
<keyword evidence="7" id="KW-0342">GTP-binding</keyword>
<organism evidence="10 11">
    <name type="scientific">Phormidium nigroviride PCC 7112</name>
    <dbReference type="NCBI Taxonomy" id="179408"/>
    <lineage>
        <taxon>Bacteria</taxon>
        <taxon>Bacillati</taxon>
        <taxon>Cyanobacteriota</taxon>
        <taxon>Cyanophyceae</taxon>
        <taxon>Oscillatoriophycideae</taxon>
        <taxon>Oscillatoriales</taxon>
        <taxon>Oscillatoriaceae</taxon>
        <taxon>Phormidium</taxon>
    </lineage>
</organism>
<dbReference type="GO" id="GO:0051604">
    <property type="term" value="P:protein maturation"/>
    <property type="evidence" value="ECO:0007669"/>
    <property type="project" value="InterPro"/>
</dbReference>
<evidence type="ECO:0000313" key="11">
    <source>
        <dbReference type="Proteomes" id="UP000010478"/>
    </source>
</evidence>
<feature type="region of interest" description="Disordered" evidence="8">
    <location>
        <begin position="22"/>
        <end position="57"/>
    </location>
</feature>
<keyword evidence="3" id="KW-0479">Metal-binding</keyword>
<evidence type="ECO:0000256" key="2">
    <source>
        <dbReference type="ARBA" id="ARBA00022596"/>
    </source>
</evidence>
<dbReference type="GO" id="GO:0016151">
    <property type="term" value="F:nickel cation binding"/>
    <property type="evidence" value="ECO:0007669"/>
    <property type="project" value="InterPro"/>
</dbReference>
<gene>
    <name evidence="10" type="ORF">Osc7112_1444</name>
</gene>
<keyword evidence="2" id="KW-0533">Nickel</keyword>
<evidence type="ECO:0000259" key="9">
    <source>
        <dbReference type="Pfam" id="PF02492"/>
    </source>
</evidence>
<dbReference type="Pfam" id="PF02492">
    <property type="entry name" value="cobW"/>
    <property type="match status" value="1"/>
</dbReference>
<dbReference type="PANTHER" id="PTHR30134">
    <property type="entry name" value="HYDROGENASE PROTEIN ASSEMBLY PROTEIN, NICKEL CHAPERONE"/>
    <property type="match status" value="1"/>
</dbReference>
<feature type="domain" description="CobW/HypB/UreG nucleotide-binding" evidence="9">
    <location>
        <begin position="97"/>
        <end position="263"/>
    </location>
</feature>